<dbReference type="RefSeq" id="WP_234866460.1">
    <property type="nucleotide sequence ID" value="NZ_JAKEVY010000003.1"/>
</dbReference>
<comment type="caution">
    <text evidence="2">The sequence shown here is derived from an EMBL/GenBank/DDBJ whole genome shotgun (WGS) entry which is preliminary data.</text>
</comment>
<dbReference type="EMBL" id="JAKEVY010000003">
    <property type="protein sequence ID" value="MCF1715507.1"/>
    <property type="molecule type" value="Genomic_DNA"/>
</dbReference>
<reference evidence="2 3" key="1">
    <citation type="submission" date="2022-01" db="EMBL/GenBank/DDBJ databases">
        <title>Flavihumibacter sp. nov., isolated from sediment of a river.</title>
        <authorList>
            <person name="Liu H."/>
        </authorList>
    </citation>
    <scope>NUCLEOTIDE SEQUENCE [LARGE SCALE GENOMIC DNA]</scope>
    <source>
        <strain evidence="2 3">RY-1</strain>
    </source>
</reference>
<accession>A0ABS9BK70</accession>
<keyword evidence="1" id="KW-0732">Signal</keyword>
<evidence type="ECO:0008006" key="4">
    <source>
        <dbReference type="Google" id="ProtNLM"/>
    </source>
</evidence>
<proteinExistence type="predicted"/>
<evidence type="ECO:0000256" key="1">
    <source>
        <dbReference type="SAM" id="SignalP"/>
    </source>
</evidence>
<gene>
    <name evidence="2" type="ORF">L0U88_12795</name>
</gene>
<evidence type="ECO:0000313" key="3">
    <source>
        <dbReference type="Proteomes" id="UP001200145"/>
    </source>
</evidence>
<keyword evidence="3" id="KW-1185">Reference proteome</keyword>
<organism evidence="2 3">
    <name type="scientific">Flavihumibacter fluminis</name>
    <dbReference type="NCBI Taxonomy" id="2909236"/>
    <lineage>
        <taxon>Bacteria</taxon>
        <taxon>Pseudomonadati</taxon>
        <taxon>Bacteroidota</taxon>
        <taxon>Chitinophagia</taxon>
        <taxon>Chitinophagales</taxon>
        <taxon>Chitinophagaceae</taxon>
        <taxon>Flavihumibacter</taxon>
    </lineage>
</organism>
<evidence type="ECO:0000313" key="2">
    <source>
        <dbReference type="EMBL" id="MCF1715507.1"/>
    </source>
</evidence>
<sequence>MKKMGTIALLFLMMTSFHSGSGDFVGMIKMKHKYKNLEGKDITSLLAPYLGREWEYYIDDKNYKSVNESGNWVQLYTGADNLYYSFTKEKSASKFDAGSTSSSKFEVTYLDRKEKVAGYLCDIMKVETDNQTTIYYYSKEVRTNPENFANHNYGNWNQYLKAAEGGITLKFELTDHKNKFIWIATATAVKPLALTATDFEFPVGYTIAE</sequence>
<feature type="signal peptide" evidence="1">
    <location>
        <begin position="1"/>
        <end position="21"/>
    </location>
</feature>
<protein>
    <recommendedName>
        <fullName evidence="4">DUF4412 domain-containing protein</fullName>
    </recommendedName>
</protein>
<dbReference type="Proteomes" id="UP001200145">
    <property type="component" value="Unassembled WGS sequence"/>
</dbReference>
<feature type="chain" id="PRO_5047174366" description="DUF4412 domain-containing protein" evidence="1">
    <location>
        <begin position="22"/>
        <end position="209"/>
    </location>
</feature>
<name>A0ABS9BK70_9BACT</name>